<dbReference type="Proteomes" id="UP000805649">
    <property type="component" value="Unassembled WGS sequence"/>
</dbReference>
<evidence type="ECO:0000313" key="1">
    <source>
        <dbReference type="EMBL" id="KAL0933631.1"/>
    </source>
</evidence>
<dbReference type="EMBL" id="VUJX02000007">
    <property type="protein sequence ID" value="KAL0933631.1"/>
    <property type="molecule type" value="Genomic_DNA"/>
</dbReference>
<proteinExistence type="predicted"/>
<accession>A0ACC3YNY4</accession>
<reference evidence="1 2" key="1">
    <citation type="journal article" date="2020" name="Phytopathology">
        <title>Genome Sequence Resources of Colletotrichum truncatum, C. plurivorum, C. musicola, and C. sojae: Four Species Pathogenic to Soybean (Glycine max).</title>
        <authorList>
            <person name="Rogerio F."/>
            <person name="Boufleur T.R."/>
            <person name="Ciampi-Guillardi M."/>
            <person name="Sukno S.A."/>
            <person name="Thon M.R."/>
            <person name="Massola Junior N.S."/>
            <person name="Baroncelli R."/>
        </authorList>
    </citation>
    <scope>NUCLEOTIDE SEQUENCE [LARGE SCALE GENOMIC DNA]</scope>
    <source>
        <strain evidence="1 2">CMES1059</strain>
    </source>
</reference>
<evidence type="ECO:0000313" key="2">
    <source>
        <dbReference type="Proteomes" id="UP000805649"/>
    </source>
</evidence>
<protein>
    <submittedName>
        <fullName evidence="1">GrpB domain protein</fullName>
    </submittedName>
</protein>
<sequence>MSSASKYTDDLACPIEDILKHYEFDPTILERIAVRKAKQPLAIEPPNPAWPQQFEDLKSRISAALGPKALSISHVGSTSIPNLPAKDVIDIDLTVPDPTDEDDYAPALEAAGFQFLTRERGWHEHRFFAMHEPYFCNLHVFKPGTAELVRHQIMKEWLTSNEADRELYAKTKMEAAGISVGLGETVMQYNLRKENVIREILERAFRAKGYLPEVEN</sequence>
<gene>
    <name evidence="1" type="ORF">CTRU02_210430</name>
</gene>
<keyword evidence="2" id="KW-1185">Reference proteome</keyword>
<comment type="caution">
    <text evidence="1">The sequence shown here is derived from an EMBL/GenBank/DDBJ whole genome shotgun (WGS) entry which is preliminary data.</text>
</comment>
<organism evidence="1 2">
    <name type="scientific">Colletotrichum truncatum</name>
    <name type="common">Anthracnose fungus</name>
    <name type="synonym">Colletotrichum capsici</name>
    <dbReference type="NCBI Taxonomy" id="5467"/>
    <lineage>
        <taxon>Eukaryota</taxon>
        <taxon>Fungi</taxon>
        <taxon>Dikarya</taxon>
        <taxon>Ascomycota</taxon>
        <taxon>Pezizomycotina</taxon>
        <taxon>Sordariomycetes</taxon>
        <taxon>Hypocreomycetidae</taxon>
        <taxon>Glomerellales</taxon>
        <taxon>Glomerellaceae</taxon>
        <taxon>Colletotrichum</taxon>
        <taxon>Colletotrichum truncatum species complex</taxon>
    </lineage>
</organism>
<name>A0ACC3YNY4_COLTU</name>